<feature type="region of interest" description="Disordered" evidence="1">
    <location>
        <begin position="38"/>
        <end position="78"/>
    </location>
</feature>
<organism evidence="2 3">
    <name type="scientific">Paramarasmius palmivorus</name>
    <dbReference type="NCBI Taxonomy" id="297713"/>
    <lineage>
        <taxon>Eukaryota</taxon>
        <taxon>Fungi</taxon>
        <taxon>Dikarya</taxon>
        <taxon>Basidiomycota</taxon>
        <taxon>Agaricomycotina</taxon>
        <taxon>Agaricomycetes</taxon>
        <taxon>Agaricomycetidae</taxon>
        <taxon>Agaricales</taxon>
        <taxon>Marasmiineae</taxon>
        <taxon>Marasmiaceae</taxon>
        <taxon>Paramarasmius</taxon>
    </lineage>
</organism>
<protein>
    <submittedName>
        <fullName evidence="2">Uncharacterized protein</fullName>
    </submittedName>
</protein>
<comment type="caution">
    <text evidence="2">The sequence shown here is derived from an EMBL/GenBank/DDBJ whole genome shotgun (WGS) entry which is preliminary data.</text>
</comment>
<dbReference type="AlphaFoldDB" id="A0AAW0BHF3"/>
<dbReference type="Proteomes" id="UP001383192">
    <property type="component" value="Unassembled WGS sequence"/>
</dbReference>
<proteinExistence type="predicted"/>
<reference evidence="2 3" key="1">
    <citation type="submission" date="2024-01" db="EMBL/GenBank/DDBJ databases">
        <title>A draft genome for a cacao thread blight-causing isolate of Paramarasmius palmivorus.</title>
        <authorList>
            <person name="Baruah I.K."/>
            <person name="Bukari Y."/>
            <person name="Amoako-Attah I."/>
            <person name="Meinhardt L.W."/>
            <person name="Bailey B.A."/>
            <person name="Cohen S.P."/>
        </authorList>
    </citation>
    <scope>NUCLEOTIDE SEQUENCE [LARGE SCALE GENOMIC DNA]</scope>
    <source>
        <strain evidence="2 3">GH-12</strain>
    </source>
</reference>
<sequence>MSNLNLDQNTVGNAFASLGLNLNPAQLQGILALLSSAPGSSQGTSANLPTPATTQGQATGGSQIPSPPQGASAAAGTNIPLPPASANVNNGLNIPSIPAGAGGGGGTVLAAAQTNVPGGIGAANSLLCPHCGHNVILPPTDSRWYAVYVGTRVGWVKGYGVAHNLTNGVSGNAWQHYNDEQSARSAFLARHAQNDVRVVGPTHGTNYPAVPPNNGWLYP</sequence>
<keyword evidence="3" id="KW-1185">Reference proteome</keyword>
<evidence type="ECO:0000256" key="1">
    <source>
        <dbReference type="SAM" id="MobiDB-lite"/>
    </source>
</evidence>
<feature type="compositionally biased region" description="Low complexity" evidence="1">
    <location>
        <begin position="49"/>
        <end position="76"/>
    </location>
</feature>
<name>A0AAW0BHF3_9AGAR</name>
<accession>A0AAW0BHF3</accession>
<dbReference type="EMBL" id="JAYKXP010000114">
    <property type="protein sequence ID" value="KAK7025438.1"/>
    <property type="molecule type" value="Genomic_DNA"/>
</dbReference>
<feature type="compositionally biased region" description="Polar residues" evidence="1">
    <location>
        <begin position="38"/>
        <end position="48"/>
    </location>
</feature>
<evidence type="ECO:0000313" key="2">
    <source>
        <dbReference type="EMBL" id="KAK7025438.1"/>
    </source>
</evidence>
<evidence type="ECO:0000313" key="3">
    <source>
        <dbReference type="Proteomes" id="UP001383192"/>
    </source>
</evidence>
<gene>
    <name evidence="2" type="ORF">VNI00_015966</name>
</gene>